<dbReference type="Pfam" id="PF11807">
    <property type="entry name" value="UstYa"/>
    <property type="match status" value="1"/>
</dbReference>
<dbReference type="EMBL" id="LAFY01000361">
    <property type="protein sequence ID" value="KJX99176.1"/>
    <property type="molecule type" value="Genomic_DNA"/>
</dbReference>
<keyword evidence="2" id="KW-0812">Transmembrane</keyword>
<comment type="caution">
    <text evidence="3">The sequence shown here is derived from an EMBL/GenBank/DDBJ whole genome shotgun (WGS) entry which is preliminary data.</text>
</comment>
<feature type="transmembrane region" description="Helical" evidence="2">
    <location>
        <begin position="40"/>
        <end position="61"/>
    </location>
</feature>
<dbReference type="PANTHER" id="PTHR33365">
    <property type="entry name" value="YALI0B05434P"/>
    <property type="match status" value="1"/>
</dbReference>
<evidence type="ECO:0000256" key="1">
    <source>
        <dbReference type="ARBA" id="ARBA00035112"/>
    </source>
</evidence>
<reference evidence="3 4" key="1">
    <citation type="submission" date="2015-03" db="EMBL/GenBank/DDBJ databases">
        <title>RNA-seq based gene annotation and comparative genomics of four Zymoseptoria species reveal species-specific pathogenicity related genes and transposable element activity.</title>
        <authorList>
            <person name="Grandaubert J."/>
            <person name="Bhattacharyya A."/>
            <person name="Stukenbrock E.H."/>
        </authorList>
    </citation>
    <scope>NUCLEOTIDE SEQUENCE [LARGE SCALE GENOMIC DNA]</scope>
    <source>
        <strain evidence="3 4">Zb18110</strain>
    </source>
</reference>
<protein>
    <submittedName>
        <fullName evidence="3">Uncharacterized protein</fullName>
    </submittedName>
</protein>
<comment type="similarity">
    <text evidence="1">Belongs to the ustYa family.</text>
</comment>
<dbReference type="GO" id="GO:0043386">
    <property type="term" value="P:mycotoxin biosynthetic process"/>
    <property type="evidence" value="ECO:0007669"/>
    <property type="project" value="InterPro"/>
</dbReference>
<dbReference type="AlphaFoldDB" id="A0A0F4GP41"/>
<evidence type="ECO:0000313" key="4">
    <source>
        <dbReference type="Proteomes" id="UP000033647"/>
    </source>
</evidence>
<keyword evidence="4" id="KW-1185">Reference proteome</keyword>
<dbReference type="OrthoDB" id="3631177at2759"/>
<evidence type="ECO:0000313" key="3">
    <source>
        <dbReference type="EMBL" id="KJX99176.1"/>
    </source>
</evidence>
<gene>
    <name evidence="3" type="ORF">TI39_contig369g00021</name>
</gene>
<keyword evidence="2" id="KW-0472">Membrane</keyword>
<sequence>MAYDEYVPVSPSEESLAKEEWSSDTQWPLETKQFRWQRPLFIGLVVCSLIALYTWIILYTASTWWTEKMLHGADVVDTPLRPWMRYQSKTFEHKHWAKDYPLTGYPSDELDARWTELQKTFYTEVPAEYMEKIGKTDEGVQLPNGNYAASYSVMHLLHCVQRLQQSYFPEIYFPNMTEREEFLQLEHNLHCIHMLADSVMCNADVVPVPIVWRDNTPMPTGDFNVAHECVDWDLLHKGMLERRIDPWEKGTFVHPIFGEVTGHVGENRIGFGEPGKILKKDKDGKWIV</sequence>
<accession>A0A0F4GP41</accession>
<evidence type="ECO:0000256" key="2">
    <source>
        <dbReference type="SAM" id="Phobius"/>
    </source>
</evidence>
<organism evidence="3 4">
    <name type="scientific">Zymoseptoria brevis</name>
    <dbReference type="NCBI Taxonomy" id="1047168"/>
    <lineage>
        <taxon>Eukaryota</taxon>
        <taxon>Fungi</taxon>
        <taxon>Dikarya</taxon>
        <taxon>Ascomycota</taxon>
        <taxon>Pezizomycotina</taxon>
        <taxon>Dothideomycetes</taxon>
        <taxon>Dothideomycetidae</taxon>
        <taxon>Mycosphaerellales</taxon>
        <taxon>Mycosphaerellaceae</taxon>
        <taxon>Zymoseptoria</taxon>
    </lineage>
</organism>
<dbReference type="InterPro" id="IPR021765">
    <property type="entry name" value="UstYa-like"/>
</dbReference>
<keyword evidence="2" id="KW-1133">Transmembrane helix</keyword>
<dbReference type="Proteomes" id="UP000033647">
    <property type="component" value="Unassembled WGS sequence"/>
</dbReference>
<proteinExistence type="inferred from homology"/>
<name>A0A0F4GP41_9PEZI</name>
<dbReference type="PANTHER" id="PTHR33365:SF7">
    <property type="entry name" value="TAT PATHWAY SIGNAL SEQUENCE"/>
    <property type="match status" value="1"/>
</dbReference>